<sequence>MSVSLLSLLEQMKTARGELNQATSYATNCREAAIHLEKELVLATEAVHDATQYLTHVSGNPSLLYEAEKKRNEALQKLTKTTRLADEAANRANEADKIVARAFITVKEASEQLLLELKNTATKQPDM</sequence>
<dbReference type="AlphaFoldDB" id="I0BE28"/>
<name>I0BE28_9BACL</name>
<dbReference type="KEGG" id="pmw:B2K_07805"/>
<dbReference type="Proteomes" id="UP000007392">
    <property type="component" value="Chromosome"/>
</dbReference>
<reference evidence="1 2" key="1">
    <citation type="submission" date="2013-06" db="EMBL/GenBank/DDBJ databases">
        <title>Complete genome sequence of Paenibacillus mucilaginosus K02.</title>
        <authorList>
            <person name="Xiao B."/>
            <person name="Sun L."/>
            <person name="Xiao L."/>
            <person name="Lian B."/>
        </authorList>
    </citation>
    <scope>NUCLEOTIDE SEQUENCE [LARGE SCALE GENOMIC DNA]</scope>
    <source>
        <strain evidence="1 2">K02</strain>
    </source>
</reference>
<evidence type="ECO:0000313" key="2">
    <source>
        <dbReference type="Proteomes" id="UP000007392"/>
    </source>
</evidence>
<proteinExistence type="predicted"/>
<organism evidence="1 2">
    <name type="scientific">Paenibacillus mucilaginosus K02</name>
    <dbReference type="NCBI Taxonomy" id="997761"/>
    <lineage>
        <taxon>Bacteria</taxon>
        <taxon>Bacillati</taxon>
        <taxon>Bacillota</taxon>
        <taxon>Bacilli</taxon>
        <taxon>Bacillales</taxon>
        <taxon>Paenibacillaceae</taxon>
        <taxon>Paenibacillus</taxon>
    </lineage>
</organism>
<evidence type="ECO:0000313" key="1">
    <source>
        <dbReference type="EMBL" id="AFH60625.1"/>
    </source>
</evidence>
<protein>
    <submittedName>
        <fullName evidence="1">Uncharacterized protein</fullName>
    </submittedName>
</protein>
<dbReference type="EMBL" id="CP003422">
    <property type="protein sequence ID" value="AFH60625.1"/>
    <property type="molecule type" value="Genomic_DNA"/>
</dbReference>
<gene>
    <name evidence="1" type="ORF">B2K_07805</name>
</gene>
<dbReference type="HOGENOM" id="CLU_1968368_0_0_9"/>
<dbReference type="RefSeq" id="WP_014649901.1">
    <property type="nucleotide sequence ID" value="NC_017672.3"/>
</dbReference>
<accession>I0BE28</accession>